<evidence type="ECO:0000259" key="1">
    <source>
        <dbReference type="Pfam" id="PF00534"/>
    </source>
</evidence>
<protein>
    <submittedName>
        <fullName evidence="2">Glycosyltransferase</fullName>
        <ecNumber evidence="2">2.4.-.-</ecNumber>
    </submittedName>
</protein>
<keyword evidence="2" id="KW-0808">Transferase</keyword>
<dbReference type="EMBL" id="JBANCF010000009">
    <property type="protein sequence ID" value="MEM0574137.1"/>
    <property type="molecule type" value="Genomic_DNA"/>
</dbReference>
<dbReference type="Proteomes" id="UP001388259">
    <property type="component" value="Unassembled WGS sequence"/>
</dbReference>
<organism evidence="2 4">
    <name type="scientific">Aequorivita flava</name>
    <dbReference type="NCBI Taxonomy" id="3114371"/>
    <lineage>
        <taxon>Bacteria</taxon>
        <taxon>Pseudomonadati</taxon>
        <taxon>Bacteroidota</taxon>
        <taxon>Flavobacteriia</taxon>
        <taxon>Flavobacteriales</taxon>
        <taxon>Flavobacteriaceae</taxon>
        <taxon>Aequorivita</taxon>
    </lineage>
</organism>
<name>A0AB35YUP1_9FLAO</name>
<dbReference type="GO" id="GO:0016757">
    <property type="term" value="F:glycosyltransferase activity"/>
    <property type="evidence" value="ECO:0007669"/>
    <property type="project" value="UniProtKB-KW"/>
</dbReference>
<dbReference type="PANTHER" id="PTHR12526:SF630">
    <property type="entry name" value="GLYCOSYLTRANSFERASE"/>
    <property type="match status" value="1"/>
</dbReference>
<feature type="domain" description="Glycosyl transferase family 1" evidence="1">
    <location>
        <begin position="179"/>
        <end position="313"/>
    </location>
</feature>
<sequence length="355" mass="41007">MKLIFWQNIVSPHQSFLIRELAERHEVILAVLKEVSIERVKQGWSRPDTGRAEVIVLENQQIANKIKENNTDAINIFSGIANYKIIDKVFRETNNDDFNVVIVEAGSIIGWQRHFRKLIYRIKAFIYRDKIDVILAMGNLGAEWYSSVGFSKEKIHRFQYFTELPKIEELNISKLECVSPVFLFIGQLIDRKNIIQLVKAMNGLKSYEWRLNIIGDGPQRTRLKDLITALGLENRITLYGNMDNTDAMNFLVNSDYLVLPSKFDGWGAVINEALSRGVKVITNENCGASCIVKEIQWGIVYRTNNLNDLQKALLNEVINFKRPSMNEKICKSKEFEVNYTLNRVNEFEKLLLDNV</sequence>
<dbReference type="PANTHER" id="PTHR12526">
    <property type="entry name" value="GLYCOSYLTRANSFERASE"/>
    <property type="match status" value="1"/>
</dbReference>
<dbReference type="SUPFAM" id="SSF53756">
    <property type="entry name" value="UDP-Glycosyltransferase/glycogen phosphorylase"/>
    <property type="match status" value="1"/>
</dbReference>
<evidence type="ECO:0000313" key="4">
    <source>
        <dbReference type="Proteomes" id="UP001388259"/>
    </source>
</evidence>
<dbReference type="EMBL" id="JAZBJM010000008">
    <property type="protein sequence ID" value="MEM0519056.1"/>
    <property type="molecule type" value="Genomic_DNA"/>
</dbReference>
<dbReference type="Gene3D" id="3.40.50.2000">
    <property type="entry name" value="Glycogen Phosphorylase B"/>
    <property type="match status" value="2"/>
</dbReference>
<dbReference type="RefSeq" id="WP_342687675.1">
    <property type="nucleotide sequence ID" value="NZ_JAZBJM010000008.1"/>
</dbReference>
<dbReference type="Proteomes" id="UP001390963">
    <property type="component" value="Unassembled WGS sequence"/>
</dbReference>
<keyword evidence="2" id="KW-0328">Glycosyltransferase</keyword>
<evidence type="ECO:0000313" key="2">
    <source>
        <dbReference type="EMBL" id="MEM0519056.1"/>
    </source>
</evidence>
<proteinExistence type="predicted"/>
<evidence type="ECO:0000313" key="5">
    <source>
        <dbReference type="Proteomes" id="UP001390963"/>
    </source>
</evidence>
<keyword evidence="5" id="KW-1185">Reference proteome</keyword>
<accession>A0AB35YUP1</accession>
<dbReference type="AlphaFoldDB" id="A0AB35YUP1"/>
<dbReference type="InterPro" id="IPR001296">
    <property type="entry name" value="Glyco_trans_1"/>
</dbReference>
<reference evidence="2 5" key="1">
    <citation type="submission" date="2024-01" db="EMBL/GenBank/DDBJ databases">
        <title>Aequorivita flavus sp. nov., isolated from deep-sea sediment.</title>
        <authorList>
            <person name="Chen X."/>
        </authorList>
    </citation>
    <scope>NUCLEOTIDE SEQUENCE</scope>
    <source>
        <strain evidence="2">MCCC 1A16923</strain>
        <strain evidence="3 5">MCCC 1A16935</strain>
    </source>
</reference>
<comment type="caution">
    <text evidence="2">The sequence shown here is derived from an EMBL/GenBank/DDBJ whole genome shotgun (WGS) entry which is preliminary data.</text>
</comment>
<dbReference type="Pfam" id="PF00534">
    <property type="entry name" value="Glycos_transf_1"/>
    <property type="match status" value="1"/>
</dbReference>
<evidence type="ECO:0000313" key="3">
    <source>
        <dbReference type="EMBL" id="MEM0574137.1"/>
    </source>
</evidence>
<dbReference type="EC" id="2.4.-.-" evidence="2"/>
<gene>
    <name evidence="3" type="ORF">VZD24_11460</name>
    <name evidence="2" type="ORF">VZD85_11875</name>
</gene>